<dbReference type="OrthoDB" id="73901at2759"/>
<evidence type="ECO:0000256" key="6">
    <source>
        <dbReference type="SAM" id="MobiDB-lite"/>
    </source>
</evidence>
<reference evidence="8 9" key="1">
    <citation type="journal article" date="2019" name="Nat. Ecol. Evol.">
        <title>Megaphylogeny resolves global patterns of mushroom evolution.</title>
        <authorList>
            <person name="Varga T."/>
            <person name="Krizsan K."/>
            <person name="Foldi C."/>
            <person name="Dima B."/>
            <person name="Sanchez-Garcia M."/>
            <person name="Sanchez-Ramirez S."/>
            <person name="Szollosi G.J."/>
            <person name="Szarkandi J.G."/>
            <person name="Papp V."/>
            <person name="Albert L."/>
            <person name="Andreopoulos W."/>
            <person name="Angelini C."/>
            <person name="Antonin V."/>
            <person name="Barry K.W."/>
            <person name="Bougher N.L."/>
            <person name="Buchanan P."/>
            <person name="Buyck B."/>
            <person name="Bense V."/>
            <person name="Catcheside P."/>
            <person name="Chovatia M."/>
            <person name="Cooper J."/>
            <person name="Damon W."/>
            <person name="Desjardin D."/>
            <person name="Finy P."/>
            <person name="Geml J."/>
            <person name="Haridas S."/>
            <person name="Hughes K."/>
            <person name="Justo A."/>
            <person name="Karasinski D."/>
            <person name="Kautmanova I."/>
            <person name="Kiss B."/>
            <person name="Kocsube S."/>
            <person name="Kotiranta H."/>
            <person name="LaButti K.M."/>
            <person name="Lechner B.E."/>
            <person name="Liimatainen K."/>
            <person name="Lipzen A."/>
            <person name="Lukacs Z."/>
            <person name="Mihaltcheva S."/>
            <person name="Morgado L.N."/>
            <person name="Niskanen T."/>
            <person name="Noordeloos M.E."/>
            <person name="Ohm R.A."/>
            <person name="Ortiz-Santana B."/>
            <person name="Ovrebo C."/>
            <person name="Racz N."/>
            <person name="Riley R."/>
            <person name="Savchenko A."/>
            <person name="Shiryaev A."/>
            <person name="Soop K."/>
            <person name="Spirin V."/>
            <person name="Szebenyi C."/>
            <person name="Tomsovsky M."/>
            <person name="Tulloss R.E."/>
            <person name="Uehling J."/>
            <person name="Grigoriev I.V."/>
            <person name="Vagvolgyi C."/>
            <person name="Papp T."/>
            <person name="Martin F.M."/>
            <person name="Miettinen O."/>
            <person name="Hibbett D.S."/>
            <person name="Nagy L.G."/>
        </authorList>
    </citation>
    <scope>NUCLEOTIDE SEQUENCE [LARGE SCALE GENOMIC DNA]</scope>
    <source>
        <strain evidence="8 9">CBS 166.37</strain>
    </source>
</reference>
<dbReference type="AlphaFoldDB" id="A0A5C3LWN2"/>
<sequence>MNCTMSSFAILALFATFLLPLCHAHDNGMDMSMDGAMSLTAGHMLPYLHFTPGDTLWFLGWVPTSKGAMGGACVGLFLMGIGERLIAAMRRGMESVWNGRAQREWADRMNRPSTSGSAANEEKPPLKSTTVPASVARQNSITRTITMRTVSPFIASHDITRGVLHALQTALGFSFMLAVMTYNVAFILSLVIGLGVGETLFGRYGAGVGGVYH</sequence>
<evidence type="ECO:0000256" key="2">
    <source>
        <dbReference type="ARBA" id="ARBA00022692"/>
    </source>
</evidence>
<keyword evidence="7" id="KW-0732">Signal</keyword>
<dbReference type="EMBL" id="ML213609">
    <property type="protein sequence ID" value="TFK37212.1"/>
    <property type="molecule type" value="Genomic_DNA"/>
</dbReference>
<evidence type="ECO:0000256" key="7">
    <source>
        <dbReference type="SAM" id="SignalP"/>
    </source>
</evidence>
<keyword evidence="5" id="KW-0187">Copper transport</keyword>
<evidence type="ECO:0000313" key="8">
    <source>
        <dbReference type="EMBL" id="TFK37212.1"/>
    </source>
</evidence>
<evidence type="ECO:0000256" key="5">
    <source>
        <dbReference type="RuleBase" id="RU367022"/>
    </source>
</evidence>
<keyword evidence="5" id="KW-0813">Transport</keyword>
<evidence type="ECO:0000256" key="4">
    <source>
        <dbReference type="ARBA" id="ARBA00023136"/>
    </source>
</evidence>
<keyword evidence="4 5" id="KW-0472">Membrane</keyword>
<feature type="transmembrane region" description="Helical" evidence="5">
    <location>
        <begin position="56"/>
        <end position="81"/>
    </location>
</feature>
<evidence type="ECO:0000313" key="9">
    <source>
        <dbReference type="Proteomes" id="UP000308652"/>
    </source>
</evidence>
<keyword evidence="9" id="KW-1185">Reference proteome</keyword>
<organism evidence="8 9">
    <name type="scientific">Crucibulum laeve</name>
    <dbReference type="NCBI Taxonomy" id="68775"/>
    <lineage>
        <taxon>Eukaryota</taxon>
        <taxon>Fungi</taxon>
        <taxon>Dikarya</taxon>
        <taxon>Basidiomycota</taxon>
        <taxon>Agaricomycotina</taxon>
        <taxon>Agaricomycetes</taxon>
        <taxon>Agaricomycetidae</taxon>
        <taxon>Agaricales</taxon>
        <taxon>Agaricineae</taxon>
        <taxon>Nidulariaceae</taxon>
        <taxon>Crucibulum</taxon>
    </lineage>
</organism>
<gene>
    <name evidence="8" type="ORF">BDQ12DRAFT_699181</name>
</gene>
<feature type="signal peptide" evidence="7">
    <location>
        <begin position="1"/>
        <end position="24"/>
    </location>
</feature>
<accession>A0A5C3LWN2</accession>
<dbReference type="InterPro" id="IPR007274">
    <property type="entry name" value="Cop_transporter"/>
</dbReference>
<dbReference type="Pfam" id="PF04145">
    <property type="entry name" value="Ctr"/>
    <property type="match status" value="1"/>
</dbReference>
<keyword evidence="5" id="KW-0186">Copper</keyword>
<proteinExistence type="inferred from homology"/>
<name>A0A5C3LWN2_9AGAR</name>
<feature type="transmembrane region" description="Helical" evidence="5">
    <location>
        <begin position="170"/>
        <end position="194"/>
    </location>
</feature>
<keyword evidence="2 5" id="KW-0812">Transmembrane</keyword>
<evidence type="ECO:0000256" key="1">
    <source>
        <dbReference type="ARBA" id="ARBA00004141"/>
    </source>
</evidence>
<dbReference type="PANTHER" id="PTHR12483:SF27">
    <property type="entry name" value="COPPER TRANSPORT PROTEIN CTR1"/>
    <property type="match status" value="1"/>
</dbReference>
<dbReference type="Proteomes" id="UP000308652">
    <property type="component" value="Unassembled WGS sequence"/>
</dbReference>
<dbReference type="GO" id="GO:0005886">
    <property type="term" value="C:plasma membrane"/>
    <property type="evidence" value="ECO:0007669"/>
    <property type="project" value="TreeGrafter"/>
</dbReference>
<feature type="region of interest" description="Disordered" evidence="6">
    <location>
        <begin position="107"/>
        <end position="133"/>
    </location>
</feature>
<feature type="chain" id="PRO_5022979943" description="Copper transport protein" evidence="7">
    <location>
        <begin position="25"/>
        <end position="213"/>
    </location>
</feature>
<comment type="similarity">
    <text evidence="5">Belongs to the copper transporter (Ctr) (TC 1.A.56) family. SLC31A subfamily.</text>
</comment>
<keyword evidence="3 5" id="KW-1133">Transmembrane helix</keyword>
<comment type="subcellular location">
    <subcellularLocation>
        <location evidence="1 5">Membrane</location>
        <topology evidence="1 5">Multi-pass membrane protein</topology>
    </subcellularLocation>
</comment>
<keyword evidence="5" id="KW-0406">Ion transport</keyword>
<dbReference type="PANTHER" id="PTHR12483">
    <property type="entry name" value="SOLUTE CARRIER FAMILY 31 COPPER TRANSPORTERS"/>
    <property type="match status" value="1"/>
</dbReference>
<protein>
    <recommendedName>
        <fullName evidence="5">Copper transport protein</fullName>
    </recommendedName>
</protein>
<dbReference type="GO" id="GO:0005375">
    <property type="term" value="F:copper ion transmembrane transporter activity"/>
    <property type="evidence" value="ECO:0007669"/>
    <property type="project" value="UniProtKB-UniRule"/>
</dbReference>
<evidence type="ECO:0000256" key="3">
    <source>
        <dbReference type="ARBA" id="ARBA00022989"/>
    </source>
</evidence>
<dbReference type="STRING" id="68775.A0A5C3LWN2"/>